<gene>
    <name evidence="2" type="ORF">B0A54_17075</name>
</gene>
<evidence type="ECO:0000313" key="2">
    <source>
        <dbReference type="EMBL" id="TKA25488.1"/>
    </source>
</evidence>
<accession>A0A4U0TTG3</accession>
<evidence type="ECO:0000313" key="3">
    <source>
        <dbReference type="Proteomes" id="UP000310066"/>
    </source>
</evidence>
<protein>
    <submittedName>
        <fullName evidence="2">Uncharacterized protein</fullName>
    </submittedName>
</protein>
<dbReference type="EMBL" id="NAJP01000156">
    <property type="protein sequence ID" value="TKA25488.1"/>
    <property type="molecule type" value="Genomic_DNA"/>
</dbReference>
<comment type="caution">
    <text evidence="2">The sequence shown here is derived from an EMBL/GenBank/DDBJ whole genome shotgun (WGS) entry which is preliminary data.</text>
</comment>
<dbReference type="AlphaFoldDB" id="A0A4U0TTG3"/>
<evidence type="ECO:0000256" key="1">
    <source>
        <dbReference type="SAM" id="MobiDB-lite"/>
    </source>
</evidence>
<name>A0A4U0TTG3_9PEZI</name>
<organism evidence="2 3">
    <name type="scientific">Friedmanniomyces endolithicus</name>
    <dbReference type="NCBI Taxonomy" id="329885"/>
    <lineage>
        <taxon>Eukaryota</taxon>
        <taxon>Fungi</taxon>
        <taxon>Dikarya</taxon>
        <taxon>Ascomycota</taxon>
        <taxon>Pezizomycotina</taxon>
        <taxon>Dothideomycetes</taxon>
        <taxon>Dothideomycetidae</taxon>
        <taxon>Mycosphaerellales</taxon>
        <taxon>Teratosphaeriaceae</taxon>
        <taxon>Friedmanniomyces</taxon>
    </lineage>
</organism>
<proteinExistence type="predicted"/>
<feature type="region of interest" description="Disordered" evidence="1">
    <location>
        <begin position="1"/>
        <end position="56"/>
    </location>
</feature>
<reference evidence="2 3" key="1">
    <citation type="submission" date="2017-03" db="EMBL/GenBank/DDBJ databases">
        <title>Genomes of endolithic fungi from Antarctica.</title>
        <authorList>
            <person name="Coleine C."/>
            <person name="Masonjones S."/>
            <person name="Stajich J.E."/>
        </authorList>
    </citation>
    <scope>NUCLEOTIDE SEQUENCE [LARGE SCALE GENOMIC DNA]</scope>
    <source>
        <strain evidence="2 3">CCFEE 5311</strain>
    </source>
</reference>
<dbReference type="Proteomes" id="UP000310066">
    <property type="component" value="Unassembled WGS sequence"/>
</dbReference>
<feature type="compositionally biased region" description="Acidic residues" evidence="1">
    <location>
        <begin position="1"/>
        <end position="11"/>
    </location>
</feature>
<sequence length="56" mass="5793">MADNDGPEDLVDNLNAEATLGTSPDAASLHPTNDEENAPDNGSVPNIDGSYYIMGS</sequence>